<proteinExistence type="predicted"/>
<accession>A0A4Y2QR14</accession>
<dbReference type="AlphaFoldDB" id="A0A4Y2QR14"/>
<evidence type="ECO:0000313" key="1">
    <source>
        <dbReference type="EMBL" id="GBN65625.1"/>
    </source>
</evidence>
<organism evidence="1 2">
    <name type="scientific">Araneus ventricosus</name>
    <name type="common">Orbweaver spider</name>
    <name type="synonym">Epeira ventricosa</name>
    <dbReference type="NCBI Taxonomy" id="182803"/>
    <lineage>
        <taxon>Eukaryota</taxon>
        <taxon>Metazoa</taxon>
        <taxon>Ecdysozoa</taxon>
        <taxon>Arthropoda</taxon>
        <taxon>Chelicerata</taxon>
        <taxon>Arachnida</taxon>
        <taxon>Araneae</taxon>
        <taxon>Araneomorphae</taxon>
        <taxon>Entelegynae</taxon>
        <taxon>Araneoidea</taxon>
        <taxon>Araneidae</taxon>
        <taxon>Araneus</taxon>
    </lineage>
</organism>
<evidence type="ECO:0000313" key="2">
    <source>
        <dbReference type="Proteomes" id="UP000499080"/>
    </source>
</evidence>
<name>A0A4Y2QR14_ARAVE</name>
<dbReference type="Proteomes" id="UP000499080">
    <property type="component" value="Unassembled WGS sequence"/>
</dbReference>
<gene>
    <name evidence="1" type="ORF">AVEN_55736_1</name>
</gene>
<protein>
    <submittedName>
        <fullName evidence="1">Uncharacterized protein</fullName>
    </submittedName>
</protein>
<sequence length="169" mass="19178">MGTPFKVDFSRLGARDTELPTDSPSLTQPRILPVCSFTKTGGCLHILYSFLCHRRPSRAFSVFNPTGAIVSPTMFLMTHLVVSGSLNLRVKLFHTRCNVITRKRAQTMAVLSSIFSTLLGYMQKECNKQISNKNVWRFYSRSVYSVREIDPVAVRRNQSNKQVTCRVTL</sequence>
<keyword evidence="2" id="KW-1185">Reference proteome</keyword>
<comment type="caution">
    <text evidence="1">The sequence shown here is derived from an EMBL/GenBank/DDBJ whole genome shotgun (WGS) entry which is preliminary data.</text>
</comment>
<dbReference type="EMBL" id="BGPR01014534">
    <property type="protein sequence ID" value="GBN65625.1"/>
    <property type="molecule type" value="Genomic_DNA"/>
</dbReference>
<reference evidence="1 2" key="1">
    <citation type="journal article" date="2019" name="Sci. Rep.">
        <title>Orb-weaving spider Araneus ventricosus genome elucidates the spidroin gene catalogue.</title>
        <authorList>
            <person name="Kono N."/>
            <person name="Nakamura H."/>
            <person name="Ohtoshi R."/>
            <person name="Moran D.A.P."/>
            <person name="Shinohara A."/>
            <person name="Yoshida Y."/>
            <person name="Fujiwara M."/>
            <person name="Mori M."/>
            <person name="Tomita M."/>
            <person name="Arakawa K."/>
        </authorList>
    </citation>
    <scope>NUCLEOTIDE SEQUENCE [LARGE SCALE GENOMIC DNA]</scope>
</reference>